<comment type="caution">
    <text evidence="2">The sequence shown here is derived from an EMBL/GenBank/DDBJ whole genome shotgun (WGS) entry which is preliminary data.</text>
</comment>
<sequence length="385" mass="42430">MAPLPAAARAALPTRRPRRAACVLGLLALGGLLSACQSLGYYAHVGSGQLRLMGERRPIAELLADPAIPASRRRALSELLEAREFASARLGLPRNGSYTEYVALDRPYVTWNVFAAPEFSVEPVTHCFPVAGCVAYRGYFTLDKARQEARRLQALGHQTWIGGTSAYSTLGWFDDPVLSSMMGVEQDDPVGVVFHELEHQQLYVRDDTAFNESIASFVEREGVREWRASRGLPAPDGDREARERAFVAMALALRERLAGIYARDLPVEAMRAQRERAIAGFRDAYAARRRTDWAGDARFDRWVEAPITNAKLVPMGLYDTWVPAFAAVFDACGRQWDCFHARTAALAGEPAAVRQTRLDALAPRREGAPASLEPDDGPVADESSR</sequence>
<evidence type="ECO:0000313" key="3">
    <source>
        <dbReference type="Proteomes" id="UP000523196"/>
    </source>
</evidence>
<proteinExistence type="predicted"/>
<dbReference type="Pfam" id="PF10023">
    <property type="entry name" value="Aminopep"/>
    <property type="match status" value="1"/>
</dbReference>
<keyword evidence="2" id="KW-0031">Aminopeptidase</keyword>
<protein>
    <submittedName>
        <fullName evidence="2">Aminopeptidase</fullName>
    </submittedName>
</protein>
<dbReference type="RefSeq" id="WP_182686943.1">
    <property type="nucleotide sequence ID" value="NZ_JACHTF010000008.1"/>
</dbReference>
<organism evidence="2 3">
    <name type="scientific">Marilutibacter spongiae</name>
    <dbReference type="NCBI Taxonomy" id="2025720"/>
    <lineage>
        <taxon>Bacteria</taxon>
        <taxon>Pseudomonadati</taxon>
        <taxon>Pseudomonadota</taxon>
        <taxon>Gammaproteobacteria</taxon>
        <taxon>Lysobacterales</taxon>
        <taxon>Lysobacteraceae</taxon>
        <taxon>Marilutibacter</taxon>
    </lineage>
</organism>
<evidence type="ECO:0000313" key="2">
    <source>
        <dbReference type="EMBL" id="MBB1060733.1"/>
    </source>
</evidence>
<feature type="region of interest" description="Disordered" evidence="1">
    <location>
        <begin position="359"/>
        <end position="385"/>
    </location>
</feature>
<accession>A0A7W3Y5T2</accession>
<dbReference type="AlphaFoldDB" id="A0A7W3Y5T2"/>
<reference evidence="2 3" key="1">
    <citation type="submission" date="2020-08" db="EMBL/GenBank/DDBJ databases">
        <authorList>
            <person name="Xu S."/>
            <person name="Li A."/>
        </authorList>
    </citation>
    <scope>NUCLEOTIDE SEQUENCE [LARGE SCALE GENOMIC DNA]</scope>
    <source>
        <strain evidence="2 3">119BY6-57</strain>
    </source>
</reference>
<dbReference type="GO" id="GO:0004177">
    <property type="term" value="F:aminopeptidase activity"/>
    <property type="evidence" value="ECO:0007669"/>
    <property type="project" value="UniProtKB-KW"/>
</dbReference>
<keyword evidence="2" id="KW-0645">Protease</keyword>
<gene>
    <name evidence="2" type="ORF">H4F98_09120</name>
</gene>
<name>A0A7W3Y5T2_9GAMM</name>
<dbReference type="PIRSF" id="PIRSF029285">
    <property type="entry name" value="Aminopept"/>
    <property type="match status" value="1"/>
</dbReference>
<dbReference type="EMBL" id="JACHTF010000008">
    <property type="protein sequence ID" value="MBB1060733.1"/>
    <property type="molecule type" value="Genomic_DNA"/>
</dbReference>
<evidence type="ECO:0000256" key="1">
    <source>
        <dbReference type="SAM" id="MobiDB-lite"/>
    </source>
</evidence>
<keyword evidence="2" id="KW-0378">Hydrolase</keyword>
<dbReference type="Proteomes" id="UP000523196">
    <property type="component" value="Unassembled WGS sequence"/>
</dbReference>
<keyword evidence="3" id="KW-1185">Reference proteome</keyword>
<dbReference type="InterPro" id="IPR014553">
    <property type="entry name" value="Aminopept"/>
</dbReference>